<dbReference type="Gene3D" id="1.10.10.10">
    <property type="entry name" value="Winged helix-like DNA-binding domain superfamily/Winged helix DNA-binding domain"/>
    <property type="match status" value="1"/>
</dbReference>
<keyword evidence="9" id="KW-1185">Reference proteome</keyword>
<organism evidence="8 9">
    <name type="scientific">Anaerobaca lacustris</name>
    <dbReference type="NCBI Taxonomy" id="3044600"/>
    <lineage>
        <taxon>Bacteria</taxon>
        <taxon>Pseudomonadati</taxon>
        <taxon>Planctomycetota</taxon>
        <taxon>Phycisphaerae</taxon>
        <taxon>Sedimentisphaerales</taxon>
        <taxon>Anaerobacaceae</taxon>
        <taxon>Anaerobaca</taxon>
    </lineage>
</organism>
<keyword evidence="5" id="KW-0804">Transcription</keyword>
<dbReference type="InterPro" id="IPR013249">
    <property type="entry name" value="RNA_pol_sigma70_r4_t2"/>
</dbReference>
<dbReference type="PANTHER" id="PTHR43133:SF8">
    <property type="entry name" value="RNA POLYMERASE SIGMA FACTOR HI_1459-RELATED"/>
    <property type="match status" value="1"/>
</dbReference>
<evidence type="ECO:0000259" key="7">
    <source>
        <dbReference type="Pfam" id="PF08281"/>
    </source>
</evidence>
<dbReference type="NCBIfam" id="TIGR02937">
    <property type="entry name" value="sigma70-ECF"/>
    <property type="match status" value="1"/>
</dbReference>
<keyword evidence="2" id="KW-0805">Transcription regulation</keyword>
<reference evidence="8" key="1">
    <citation type="submission" date="2023-05" db="EMBL/GenBank/DDBJ databases">
        <title>Anaerotaeda fermentans gen. nov., sp. nov., a novel anaerobic planctomycete of the new family within the order Sedimentisphaerales isolated from Taman Peninsula, Russia.</title>
        <authorList>
            <person name="Khomyakova M.A."/>
            <person name="Merkel A.Y."/>
            <person name="Slobodkin A.I."/>
        </authorList>
    </citation>
    <scope>NUCLEOTIDE SEQUENCE</scope>
    <source>
        <strain evidence="8">M17dextr</strain>
    </source>
</reference>
<sequence>MAAYYRNEGSRKHAVDAAAAVFREHGAFIRTTIRFQARNESQEDDLLQQLFLSLVSRPIPADVENVRSYLYRAIANDIIDLARRKARQRRRFERFAEDFRISIHKQAPTDAIVSEEDGNATFACLTRKLSRREAQAVTLRYRDDRSIPEIARMMGVDRRTVSHYLAAAVRQLRRVLAIE</sequence>
<evidence type="ECO:0000256" key="1">
    <source>
        <dbReference type="ARBA" id="ARBA00010641"/>
    </source>
</evidence>
<dbReference type="SUPFAM" id="SSF88659">
    <property type="entry name" value="Sigma3 and sigma4 domains of RNA polymerase sigma factors"/>
    <property type="match status" value="1"/>
</dbReference>
<dbReference type="AlphaFoldDB" id="A0AAW6TZX6"/>
<dbReference type="GO" id="GO:0006352">
    <property type="term" value="P:DNA-templated transcription initiation"/>
    <property type="evidence" value="ECO:0007669"/>
    <property type="project" value="InterPro"/>
</dbReference>
<keyword evidence="4" id="KW-0238">DNA-binding</keyword>
<evidence type="ECO:0000256" key="4">
    <source>
        <dbReference type="ARBA" id="ARBA00023125"/>
    </source>
</evidence>
<feature type="domain" description="RNA polymerase sigma-70 region 2" evidence="6">
    <location>
        <begin position="22"/>
        <end position="87"/>
    </location>
</feature>
<evidence type="ECO:0000313" key="9">
    <source>
        <dbReference type="Proteomes" id="UP001431776"/>
    </source>
</evidence>
<dbReference type="InterPro" id="IPR014284">
    <property type="entry name" value="RNA_pol_sigma-70_dom"/>
</dbReference>
<evidence type="ECO:0000256" key="3">
    <source>
        <dbReference type="ARBA" id="ARBA00023082"/>
    </source>
</evidence>
<comment type="caution">
    <text evidence="8">The sequence shown here is derived from an EMBL/GenBank/DDBJ whole genome shotgun (WGS) entry which is preliminary data.</text>
</comment>
<accession>A0AAW6TZX6</accession>
<evidence type="ECO:0000256" key="5">
    <source>
        <dbReference type="ARBA" id="ARBA00023163"/>
    </source>
</evidence>
<evidence type="ECO:0000256" key="2">
    <source>
        <dbReference type="ARBA" id="ARBA00023015"/>
    </source>
</evidence>
<dbReference type="Gene3D" id="1.10.1740.10">
    <property type="match status" value="1"/>
</dbReference>
<evidence type="ECO:0000259" key="6">
    <source>
        <dbReference type="Pfam" id="PF04542"/>
    </source>
</evidence>
<dbReference type="GO" id="GO:0016987">
    <property type="term" value="F:sigma factor activity"/>
    <property type="evidence" value="ECO:0007669"/>
    <property type="project" value="UniProtKB-KW"/>
</dbReference>
<proteinExistence type="inferred from homology"/>
<name>A0AAW6TZX6_9BACT</name>
<comment type="similarity">
    <text evidence="1">Belongs to the sigma-70 factor family. ECF subfamily.</text>
</comment>
<dbReference type="InterPro" id="IPR036388">
    <property type="entry name" value="WH-like_DNA-bd_sf"/>
</dbReference>
<dbReference type="PANTHER" id="PTHR43133">
    <property type="entry name" value="RNA POLYMERASE ECF-TYPE SIGMA FACTO"/>
    <property type="match status" value="1"/>
</dbReference>
<dbReference type="InterPro" id="IPR013324">
    <property type="entry name" value="RNA_pol_sigma_r3/r4-like"/>
</dbReference>
<gene>
    <name evidence="8" type="ORF">QJ522_09390</name>
</gene>
<dbReference type="Pfam" id="PF08281">
    <property type="entry name" value="Sigma70_r4_2"/>
    <property type="match status" value="1"/>
</dbReference>
<dbReference type="SUPFAM" id="SSF88946">
    <property type="entry name" value="Sigma2 domain of RNA polymerase sigma factors"/>
    <property type="match status" value="1"/>
</dbReference>
<dbReference type="Pfam" id="PF04542">
    <property type="entry name" value="Sigma70_r2"/>
    <property type="match status" value="1"/>
</dbReference>
<protein>
    <submittedName>
        <fullName evidence="8">Sigma-70 family RNA polymerase sigma factor</fullName>
    </submittedName>
</protein>
<evidence type="ECO:0000313" key="8">
    <source>
        <dbReference type="EMBL" id="MDI6449254.1"/>
    </source>
</evidence>
<dbReference type="GO" id="GO:0003677">
    <property type="term" value="F:DNA binding"/>
    <property type="evidence" value="ECO:0007669"/>
    <property type="project" value="UniProtKB-KW"/>
</dbReference>
<dbReference type="InterPro" id="IPR013325">
    <property type="entry name" value="RNA_pol_sigma_r2"/>
</dbReference>
<dbReference type="RefSeq" id="WP_349244660.1">
    <property type="nucleotide sequence ID" value="NZ_JASCXX010000009.1"/>
</dbReference>
<dbReference type="InterPro" id="IPR007627">
    <property type="entry name" value="RNA_pol_sigma70_r2"/>
</dbReference>
<dbReference type="InterPro" id="IPR039425">
    <property type="entry name" value="RNA_pol_sigma-70-like"/>
</dbReference>
<dbReference type="EMBL" id="JASCXX010000009">
    <property type="protein sequence ID" value="MDI6449254.1"/>
    <property type="molecule type" value="Genomic_DNA"/>
</dbReference>
<keyword evidence="3" id="KW-0731">Sigma factor</keyword>
<feature type="domain" description="RNA polymerase sigma factor 70 region 4 type 2" evidence="7">
    <location>
        <begin position="124"/>
        <end position="172"/>
    </location>
</feature>
<dbReference type="Proteomes" id="UP001431776">
    <property type="component" value="Unassembled WGS sequence"/>
</dbReference>